<dbReference type="AlphaFoldDB" id="A0A6C0G3S4"/>
<proteinExistence type="predicted"/>
<gene>
    <name evidence="2" type="ORF">GXP70_26605</name>
</gene>
<dbReference type="RefSeq" id="WP_162359612.1">
    <property type="nucleotide sequence ID" value="NZ_CP048209.1"/>
</dbReference>
<dbReference type="Proteomes" id="UP000476064">
    <property type="component" value="Chromosome"/>
</dbReference>
<dbReference type="Pfam" id="PF00583">
    <property type="entry name" value="Acetyltransf_1"/>
    <property type="match status" value="1"/>
</dbReference>
<keyword evidence="3" id="KW-1185">Reference proteome</keyword>
<dbReference type="SUPFAM" id="SSF55729">
    <property type="entry name" value="Acyl-CoA N-acyltransferases (Nat)"/>
    <property type="match status" value="1"/>
</dbReference>
<dbReference type="GO" id="GO:0016747">
    <property type="term" value="F:acyltransferase activity, transferring groups other than amino-acyl groups"/>
    <property type="evidence" value="ECO:0007669"/>
    <property type="project" value="InterPro"/>
</dbReference>
<dbReference type="CDD" id="cd04301">
    <property type="entry name" value="NAT_SF"/>
    <property type="match status" value="1"/>
</dbReference>
<dbReference type="EMBL" id="CP048209">
    <property type="protein sequence ID" value="QHT63182.1"/>
    <property type="molecule type" value="Genomic_DNA"/>
</dbReference>
<feature type="domain" description="N-acetyltransferase" evidence="1">
    <location>
        <begin position="1"/>
        <end position="141"/>
    </location>
</feature>
<dbReference type="InterPro" id="IPR000182">
    <property type="entry name" value="GNAT_dom"/>
</dbReference>
<dbReference type="PROSITE" id="PS51186">
    <property type="entry name" value="GNAT"/>
    <property type="match status" value="1"/>
</dbReference>
<organism evidence="2 3">
    <name type="scientific">Paenibacillus lycopersici</name>
    <dbReference type="NCBI Taxonomy" id="2704462"/>
    <lineage>
        <taxon>Bacteria</taxon>
        <taxon>Bacillati</taxon>
        <taxon>Bacillota</taxon>
        <taxon>Bacilli</taxon>
        <taxon>Bacillales</taxon>
        <taxon>Paenibacillaceae</taxon>
        <taxon>Paenibacillus</taxon>
    </lineage>
</organism>
<protein>
    <submittedName>
        <fullName evidence="2">GNAT family N-acetyltransferase</fullName>
    </submittedName>
</protein>
<evidence type="ECO:0000313" key="3">
    <source>
        <dbReference type="Proteomes" id="UP000476064"/>
    </source>
</evidence>
<dbReference type="InterPro" id="IPR016181">
    <property type="entry name" value="Acyl_CoA_acyltransferase"/>
</dbReference>
<name>A0A6C0G3S4_9BACL</name>
<evidence type="ECO:0000259" key="1">
    <source>
        <dbReference type="PROSITE" id="PS51186"/>
    </source>
</evidence>
<sequence>MRIISTKEIGASALNRFFLSRWGSPRIVSVSGVYYGAELDGFLALNEEGAIVGLCTYVMYGEDCEVITIDSVEENQGIGTALLRRAEQEACANGCRCMRLITTNDNLHALGFYQKRGYRLVEVFPYAVDRARAIKPEIPLVADNGIPIRDEILLRKDIHEEETEP</sequence>
<reference evidence="2 3" key="1">
    <citation type="submission" date="2020-01" db="EMBL/GenBank/DDBJ databases">
        <title>Paenibacillus sp. nov., isolated from tomato rhizosphere.</title>
        <authorList>
            <person name="Weon H.-Y."/>
            <person name="Lee S.A."/>
        </authorList>
    </citation>
    <scope>NUCLEOTIDE SEQUENCE [LARGE SCALE GENOMIC DNA]</scope>
    <source>
        <strain evidence="2 3">12200R-189</strain>
    </source>
</reference>
<keyword evidence="2" id="KW-0808">Transferase</keyword>
<dbReference type="Gene3D" id="3.40.630.30">
    <property type="match status" value="1"/>
</dbReference>
<evidence type="ECO:0000313" key="2">
    <source>
        <dbReference type="EMBL" id="QHT63182.1"/>
    </source>
</evidence>
<dbReference type="KEGG" id="plyc:GXP70_26605"/>
<accession>A0A6C0G3S4</accession>